<feature type="signal peptide" evidence="15">
    <location>
        <begin position="1"/>
        <end position="24"/>
    </location>
</feature>
<comment type="function">
    <text evidence="2">Endopeptidase that degrades small peptides of less than 7 kDa, such as glucagon and insulin.</text>
</comment>
<dbReference type="Pfam" id="PF22456">
    <property type="entry name" value="PqqF-like_C_4"/>
    <property type="match status" value="1"/>
</dbReference>
<dbReference type="InterPro" id="IPR001431">
    <property type="entry name" value="Pept_M16_Zn_BS"/>
</dbReference>
<evidence type="ECO:0000256" key="10">
    <source>
        <dbReference type="ARBA" id="ARBA00023049"/>
    </source>
</evidence>
<keyword evidence="7" id="KW-0479">Metal-binding</keyword>
<feature type="domain" description="Peptidase M16 middle/third" evidence="18">
    <location>
        <begin position="406"/>
        <end position="682"/>
    </location>
</feature>
<feature type="domain" description="Peptidase M16 N-terminal" evidence="16">
    <location>
        <begin position="61"/>
        <end position="183"/>
    </location>
</feature>
<evidence type="ECO:0000256" key="3">
    <source>
        <dbReference type="ARBA" id="ARBA00007261"/>
    </source>
</evidence>
<evidence type="ECO:0000256" key="8">
    <source>
        <dbReference type="ARBA" id="ARBA00022801"/>
    </source>
</evidence>
<protein>
    <recommendedName>
        <fullName evidence="5">Protease 3</fullName>
        <ecNumber evidence="4">3.4.24.55</ecNumber>
    </recommendedName>
    <alternativeName>
        <fullName evidence="13">Pitrilysin</fullName>
    </alternativeName>
    <alternativeName>
        <fullName evidence="12">Protease III</fullName>
    </alternativeName>
    <alternativeName>
        <fullName evidence="11">Protease pi</fullName>
    </alternativeName>
</protein>
<dbReference type="STRING" id="357804.Ping_3480"/>
<reference evidence="20 21" key="1">
    <citation type="submission" date="2007-01" db="EMBL/GenBank/DDBJ databases">
        <title>Complete sequence of Psychromonas ingrahamii 37.</title>
        <authorList>
            <consortium name="US DOE Joint Genome Institute"/>
            <person name="Copeland A."/>
            <person name="Lucas S."/>
            <person name="Lapidus A."/>
            <person name="Barry K."/>
            <person name="Detter J.C."/>
            <person name="Glavina del Rio T."/>
            <person name="Hammon N."/>
            <person name="Israni S."/>
            <person name="Dalin E."/>
            <person name="Tice H."/>
            <person name="Pitluck S."/>
            <person name="Thompson L.S."/>
            <person name="Brettin T."/>
            <person name="Bruce D."/>
            <person name="Han C."/>
            <person name="Tapia R."/>
            <person name="Schmutz J."/>
            <person name="Larimer F."/>
            <person name="Land M."/>
            <person name="Hauser L."/>
            <person name="Kyrpides N."/>
            <person name="Ivanova N."/>
            <person name="Staley J."/>
            <person name="Richardson P."/>
        </authorList>
    </citation>
    <scope>NUCLEOTIDE SEQUENCE [LARGE SCALE GENOMIC DNA]</scope>
    <source>
        <strain evidence="20 21">37</strain>
    </source>
</reference>
<dbReference type="Gene3D" id="3.30.830.10">
    <property type="entry name" value="Metalloenzyme, LuxS/M16 peptidase-like"/>
    <property type="match status" value="4"/>
</dbReference>
<feature type="domain" description="Peptidase M16 C-terminal" evidence="17">
    <location>
        <begin position="222"/>
        <end position="401"/>
    </location>
</feature>
<comment type="cofactor">
    <cofactor evidence="1">
        <name>Zn(2+)</name>
        <dbReference type="ChEBI" id="CHEBI:29105"/>
    </cofactor>
</comment>
<dbReference type="EC" id="3.4.24.55" evidence="4"/>
<name>A1T098_PSYIN</name>
<dbReference type="Pfam" id="PF00675">
    <property type="entry name" value="Peptidase_M16"/>
    <property type="match status" value="1"/>
</dbReference>
<evidence type="ECO:0000259" key="17">
    <source>
        <dbReference type="Pfam" id="PF05193"/>
    </source>
</evidence>
<keyword evidence="21" id="KW-1185">Reference proteome</keyword>
<dbReference type="GO" id="GO:0006508">
    <property type="term" value="P:proteolysis"/>
    <property type="evidence" value="ECO:0007669"/>
    <property type="project" value="UniProtKB-KW"/>
</dbReference>
<evidence type="ECO:0000259" key="16">
    <source>
        <dbReference type="Pfam" id="PF00675"/>
    </source>
</evidence>
<dbReference type="GO" id="GO:0004222">
    <property type="term" value="F:metalloendopeptidase activity"/>
    <property type="evidence" value="ECO:0007669"/>
    <property type="project" value="UniProtKB-EC"/>
</dbReference>
<evidence type="ECO:0000313" key="20">
    <source>
        <dbReference type="EMBL" id="ABM05163.1"/>
    </source>
</evidence>
<dbReference type="PROSITE" id="PS00143">
    <property type="entry name" value="INSULINASE"/>
    <property type="match status" value="1"/>
</dbReference>
<dbReference type="GO" id="GO:0005737">
    <property type="term" value="C:cytoplasm"/>
    <property type="evidence" value="ECO:0007669"/>
    <property type="project" value="UniProtKB-ARBA"/>
</dbReference>
<dbReference type="InterPro" id="IPR050626">
    <property type="entry name" value="Peptidase_M16"/>
</dbReference>
<dbReference type="InterPro" id="IPR054734">
    <property type="entry name" value="PqqF-like_C_4"/>
</dbReference>
<evidence type="ECO:0000256" key="12">
    <source>
        <dbReference type="ARBA" id="ARBA00031184"/>
    </source>
</evidence>
<keyword evidence="6" id="KW-0645">Protease</keyword>
<dbReference type="GO" id="GO:0046872">
    <property type="term" value="F:metal ion binding"/>
    <property type="evidence" value="ECO:0007669"/>
    <property type="project" value="UniProtKB-KW"/>
</dbReference>
<dbReference type="PANTHER" id="PTHR43690">
    <property type="entry name" value="NARDILYSIN"/>
    <property type="match status" value="1"/>
</dbReference>
<evidence type="ECO:0000256" key="11">
    <source>
        <dbReference type="ARBA" id="ARBA00029597"/>
    </source>
</evidence>
<dbReference type="Pfam" id="PF05193">
    <property type="entry name" value="Peptidase_M16_C"/>
    <property type="match status" value="1"/>
</dbReference>
<dbReference type="eggNOG" id="COG1025">
    <property type="taxonomic scope" value="Bacteria"/>
</dbReference>
<evidence type="ECO:0000256" key="14">
    <source>
        <dbReference type="RuleBase" id="RU004447"/>
    </source>
</evidence>
<keyword evidence="10" id="KW-0482">Metalloprotease</keyword>
<keyword evidence="8 20" id="KW-0378">Hydrolase</keyword>
<dbReference type="PANTHER" id="PTHR43690:SF18">
    <property type="entry name" value="INSULIN-DEGRADING ENZYME-RELATED"/>
    <property type="match status" value="1"/>
</dbReference>
<evidence type="ECO:0000256" key="13">
    <source>
        <dbReference type="ARBA" id="ARBA00033450"/>
    </source>
</evidence>
<dbReference type="AlphaFoldDB" id="A1T098"/>
<evidence type="ECO:0000256" key="1">
    <source>
        <dbReference type="ARBA" id="ARBA00001947"/>
    </source>
</evidence>
<keyword evidence="9" id="KW-0862">Zinc</keyword>
<organism evidence="20 21">
    <name type="scientific">Psychromonas ingrahamii (strain DSM 17664 / CCUG 51855 / 37)</name>
    <dbReference type="NCBI Taxonomy" id="357804"/>
    <lineage>
        <taxon>Bacteria</taxon>
        <taxon>Pseudomonadati</taxon>
        <taxon>Pseudomonadota</taxon>
        <taxon>Gammaproteobacteria</taxon>
        <taxon>Alteromonadales</taxon>
        <taxon>Psychromonadaceae</taxon>
        <taxon>Psychromonas</taxon>
    </lineage>
</organism>
<evidence type="ECO:0000256" key="9">
    <source>
        <dbReference type="ARBA" id="ARBA00022833"/>
    </source>
</evidence>
<dbReference type="InterPro" id="IPR007863">
    <property type="entry name" value="Peptidase_M16_C"/>
</dbReference>
<feature type="domain" description="Coenzyme PQQ synthesis protein F-like C-terminal lobe" evidence="19">
    <location>
        <begin position="782"/>
        <end position="877"/>
    </location>
</feature>
<evidence type="ECO:0000256" key="4">
    <source>
        <dbReference type="ARBA" id="ARBA00012449"/>
    </source>
</evidence>
<dbReference type="HOGENOM" id="CLU_004639_1_1_6"/>
<dbReference type="Proteomes" id="UP000000639">
    <property type="component" value="Chromosome"/>
</dbReference>
<evidence type="ECO:0000256" key="15">
    <source>
        <dbReference type="SAM" id="SignalP"/>
    </source>
</evidence>
<sequence length="958" mass="108194">MSYSHRLTVFVFCFTLSFSSLVSADSKQAASSLEILETAIIQSPNDSREYQVIRLANQLEVLLVSDPDLENSAASLSLPIGSMNNPDQQLGLAHYLEHMLFLGSERYPTINEYSKFMTQHGGYTNAYTAQESTVYGFEVNDSHFAEALDRLGDVMRAPLLDKRYADKERNTVYAEHKTYFDNDMRKFYALQHYTLNPDHPTARFSTGNLTTLKDKPGSKLQDELVNFFETYYSANLMKVALTSPRSIVDLQQMAELYLSQIPNKKATKPVIVSPMLTAKELAISVAIKPTANIKLLQVNFLIPSVQDEYMYQPGGYISRLLGSDHEGGLSNQLQKAGLVESVMAGFYGSFSENYSQFSMQFVMTNAGLKEQDKILASLFAYIELIKKQGISQLQYREQKSGLDRDFKFLTKNSGFSYVMGLSANMQNYPYKDLLFHPYRLDGFNAKFISQLLTYLTPENSRIFKMIPDLEGGTQIPYYQGKYTRDIISQKNQQTWLRQAQNIKLTLPAGNPWLPENFNLVDRQYSAKAQQLVNKEGHSVWFKQSAYFKEPKASMKLHLNSDISDQNPESRITMSLLLEMFSKQFAALHFVAGEAGLNFALSHSNGLLISTSGYSDKQDKLLLTVLNEIKNAQFSEQTLNLAKQEVQRQLNNKVAMKPLDFAFEGFRQLVRQPAWSDAALLAEIDGINLLDINQFIEKILSQSSLRLLALGNLSREQVVDLDSALASIVTIEQQPFYTIKRLQADLNEGALNYQISSKMDDDALATIYLSDLKGDAALATAELLNQLLKPAFYNQIRTEEQLSYSPFSASFPVDDYAAFGLFTQSPTLSNAKLYQRFAVFLENFNKQLDKTSKKEFAVIKKAQIANYLAQPTSLSDEFSYLSHQWLSLKPEIDTEQAYIDSLSAVSLTDVKAFFQTVLVKGENSQPVVIQVQGTKFLKEAILQLHNEVKITNIDSLPKH</sequence>
<keyword evidence="15" id="KW-0732">Signal</keyword>
<dbReference type="FunFam" id="3.30.830.10:FF:000012">
    <property type="entry name" value="Protease 3"/>
    <property type="match status" value="1"/>
</dbReference>
<dbReference type="InterPro" id="IPR032632">
    <property type="entry name" value="Peptidase_M16_M"/>
</dbReference>
<evidence type="ECO:0000259" key="19">
    <source>
        <dbReference type="Pfam" id="PF22456"/>
    </source>
</evidence>
<evidence type="ECO:0000256" key="7">
    <source>
        <dbReference type="ARBA" id="ARBA00022723"/>
    </source>
</evidence>
<evidence type="ECO:0000259" key="18">
    <source>
        <dbReference type="Pfam" id="PF16187"/>
    </source>
</evidence>
<gene>
    <name evidence="20" type="ordered locus">Ping_3480</name>
</gene>
<feature type="chain" id="PRO_5002637669" description="Protease 3" evidence="15">
    <location>
        <begin position="25"/>
        <end position="958"/>
    </location>
</feature>
<dbReference type="InterPro" id="IPR011765">
    <property type="entry name" value="Pept_M16_N"/>
</dbReference>
<dbReference type="SUPFAM" id="SSF63411">
    <property type="entry name" value="LuxS/MPP-like metallohydrolase"/>
    <property type="match status" value="4"/>
</dbReference>
<dbReference type="Pfam" id="PF16187">
    <property type="entry name" value="Peptidase_M16_M"/>
    <property type="match status" value="1"/>
</dbReference>
<dbReference type="InterPro" id="IPR011249">
    <property type="entry name" value="Metalloenz_LuxS/M16"/>
</dbReference>
<evidence type="ECO:0000256" key="2">
    <source>
        <dbReference type="ARBA" id="ARBA00002184"/>
    </source>
</evidence>
<dbReference type="RefSeq" id="WP_011771715.1">
    <property type="nucleotide sequence ID" value="NC_008709.1"/>
</dbReference>
<evidence type="ECO:0000256" key="6">
    <source>
        <dbReference type="ARBA" id="ARBA00022670"/>
    </source>
</evidence>
<evidence type="ECO:0000313" key="21">
    <source>
        <dbReference type="Proteomes" id="UP000000639"/>
    </source>
</evidence>
<dbReference type="KEGG" id="pin:Ping_3480"/>
<dbReference type="EMBL" id="CP000510">
    <property type="protein sequence ID" value="ABM05163.1"/>
    <property type="molecule type" value="Genomic_DNA"/>
</dbReference>
<dbReference type="OrthoDB" id="9811314at2"/>
<comment type="similarity">
    <text evidence="3 14">Belongs to the peptidase M16 family.</text>
</comment>
<evidence type="ECO:0000256" key="5">
    <source>
        <dbReference type="ARBA" id="ARBA00017565"/>
    </source>
</evidence>
<proteinExistence type="inferred from homology"/>
<accession>A1T098</accession>